<dbReference type="InterPro" id="IPR036775">
    <property type="entry name" value="DNA_pol_Y-fam_lit_finger_sf"/>
</dbReference>
<dbReference type="EC" id="2.7.7.7" evidence="5"/>
<evidence type="ECO:0000256" key="15">
    <source>
        <dbReference type="ARBA" id="ARBA00023242"/>
    </source>
</evidence>
<evidence type="ECO:0000256" key="13">
    <source>
        <dbReference type="ARBA" id="ARBA00022843"/>
    </source>
</evidence>
<evidence type="ECO:0000256" key="2">
    <source>
        <dbReference type="ARBA" id="ARBA00001946"/>
    </source>
</evidence>
<dbReference type="GO" id="GO:0005634">
    <property type="term" value="C:nucleus"/>
    <property type="evidence" value="ECO:0007669"/>
    <property type="project" value="UniProtKB-SubCell"/>
</dbReference>
<evidence type="ECO:0000256" key="4">
    <source>
        <dbReference type="ARBA" id="ARBA00010945"/>
    </source>
</evidence>
<accession>A0AAN9W2K1</accession>
<evidence type="ECO:0000256" key="16">
    <source>
        <dbReference type="ARBA" id="ARBA00044975"/>
    </source>
</evidence>
<dbReference type="InterPro" id="IPR041298">
    <property type="entry name" value="UBZ3"/>
</dbReference>
<dbReference type="Gene3D" id="3.30.70.270">
    <property type="match status" value="1"/>
</dbReference>
<evidence type="ECO:0000256" key="5">
    <source>
        <dbReference type="ARBA" id="ARBA00012417"/>
    </source>
</evidence>
<dbReference type="Gene3D" id="3.30.1490.100">
    <property type="entry name" value="DNA polymerase, Y-family, little finger domain"/>
    <property type="match status" value="1"/>
</dbReference>
<keyword evidence="11" id="KW-0862">Zinc</keyword>
<evidence type="ECO:0000256" key="6">
    <source>
        <dbReference type="ARBA" id="ARBA00022679"/>
    </source>
</evidence>
<evidence type="ECO:0000256" key="14">
    <source>
        <dbReference type="ARBA" id="ARBA00023204"/>
    </source>
</evidence>
<comment type="caution">
    <text evidence="21">The sequence shown here is derived from an EMBL/GenBank/DDBJ whole genome shotgun (WGS) entry which is preliminary data.</text>
</comment>
<keyword evidence="6" id="KW-0808">Transferase</keyword>
<dbReference type="GO" id="GO:0003887">
    <property type="term" value="F:DNA-directed DNA polymerase activity"/>
    <property type="evidence" value="ECO:0007669"/>
    <property type="project" value="UniProtKB-EC"/>
</dbReference>
<gene>
    <name evidence="21" type="ORF">R5R35_014298</name>
</gene>
<dbReference type="FunFam" id="1.10.150.20:FF:000014">
    <property type="entry name" value="Polymerase (DNA directed), eta"/>
    <property type="match status" value="1"/>
</dbReference>
<dbReference type="EMBL" id="JAZDUA010000024">
    <property type="protein sequence ID" value="KAK7872512.1"/>
    <property type="molecule type" value="Genomic_DNA"/>
</dbReference>
<keyword evidence="15" id="KW-0539">Nucleus</keyword>
<dbReference type="GO" id="GO:0003684">
    <property type="term" value="F:damaged DNA binding"/>
    <property type="evidence" value="ECO:0007669"/>
    <property type="project" value="InterPro"/>
</dbReference>
<name>A0AAN9W2K1_9ORTH</name>
<dbReference type="Pfam" id="PF21704">
    <property type="entry name" value="POLH-Rev1_HhH"/>
    <property type="match status" value="1"/>
</dbReference>
<feature type="region of interest" description="Disordered" evidence="18">
    <location>
        <begin position="661"/>
        <end position="733"/>
    </location>
</feature>
<dbReference type="GO" id="GO:0006281">
    <property type="term" value="P:DNA repair"/>
    <property type="evidence" value="ECO:0007669"/>
    <property type="project" value="UniProtKB-KW"/>
</dbReference>
<keyword evidence="9" id="KW-0227">DNA damage</keyword>
<dbReference type="FunFam" id="3.30.1490.100:FF:000007">
    <property type="entry name" value="DNA polymerase eta"/>
    <property type="match status" value="1"/>
</dbReference>
<organism evidence="21 22">
    <name type="scientific">Gryllus longicercus</name>
    <dbReference type="NCBI Taxonomy" id="2509291"/>
    <lineage>
        <taxon>Eukaryota</taxon>
        <taxon>Metazoa</taxon>
        <taxon>Ecdysozoa</taxon>
        <taxon>Arthropoda</taxon>
        <taxon>Hexapoda</taxon>
        <taxon>Insecta</taxon>
        <taxon>Pterygota</taxon>
        <taxon>Neoptera</taxon>
        <taxon>Polyneoptera</taxon>
        <taxon>Orthoptera</taxon>
        <taxon>Ensifera</taxon>
        <taxon>Gryllidea</taxon>
        <taxon>Grylloidea</taxon>
        <taxon>Gryllidae</taxon>
        <taxon>Gryllinae</taxon>
        <taxon>Gryllus</taxon>
    </lineage>
</organism>
<evidence type="ECO:0000256" key="11">
    <source>
        <dbReference type="ARBA" id="ARBA00022833"/>
    </source>
</evidence>
<dbReference type="Pfam" id="PF00817">
    <property type="entry name" value="IMS"/>
    <property type="match status" value="1"/>
</dbReference>
<dbReference type="Pfam" id="PF18439">
    <property type="entry name" value="zf_UBZ"/>
    <property type="match status" value="1"/>
</dbReference>
<dbReference type="InterPro" id="IPR052230">
    <property type="entry name" value="DNA_polymerase_eta"/>
</dbReference>
<feature type="domain" description="UBZ3-type" evidence="20">
    <location>
        <begin position="765"/>
        <end position="799"/>
    </location>
</feature>
<dbReference type="GO" id="GO:0009411">
    <property type="term" value="P:response to UV"/>
    <property type="evidence" value="ECO:0007669"/>
    <property type="project" value="UniProtKB-ARBA"/>
</dbReference>
<dbReference type="Gene3D" id="1.10.150.20">
    <property type="entry name" value="5' to 3' exonuclease, C-terminal subdomain"/>
    <property type="match status" value="1"/>
</dbReference>
<feature type="domain" description="UmuC" evidence="19">
    <location>
        <begin position="6"/>
        <end position="252"/>
    </location>
</feature>
<dbReference type="InterPro" id="IPR017961">
    <property type="entry name" value="DNA_pol_Y-fam_little_finger"/>
</dbReference>
<dbReference type="SUPFAM" id="SSF100879">
    <property type="entry name" value="Lesion bypass DNA polymerase (Y-family), little finger domain"/>
    <property type="match status" value="1"/>
</dbReference>
<reference evidence="21 22" key="1">
    <citation type="submission" date="2024-03" db="EMBL/GenBank/DDBJ databases">
        <title>The genome assembly and annotation of the cricket Gryllus longicercus Weissman &amp; Gray.</title>
        <authorList>
            <person name="Szrajer S."/>
            <person name="Gray D."/>
            <person name="Ylla G."/>
        </authorList>
    </citation>
    <scope>NUCLEOTIDE SEQUENCE [LARGE SCALE GENOMIC DNA]</scope>
    <source>
        <strain evidence="21">DAG 2021-001</strain>
        <tissue evidence="21">Whole body minus gut</tissue>
    </source>
</reference>
<dbReference type="Proteomes" id="UP001378592">
    <property type="component" value="Unassembled WGS sequence"/>
</dbReference>
<keyword evidence="12" id="KW-0460">Magnesium</keyword>
<comment type="similarity">
    <text evidence="4">Belongs to the DNA polymerase type-Y family.</text>
</comment>
<feature type="compositionally biased region" description="Polar residues" evidence="18">
    <location>
        <begin position="528"/>
        <end position="537"/>
    </location>
</feature>
<feature type="compositionally biased region" description="Polar residues" evidence="18">
    <location>
        <begin position="722"/>
        <end position="733"/>
    </location>
</feature>
<keyword evidence="14" id="KW-0234">DNA repair</keyword>
<proteinExistence type="inferred from homology"/>
<dbReference type="PROSITE" id="PS50173">
    <property type="entry name" value="UMUC"/>
    <property type="match status" value="1"/>
</dbReference>
<comment type="catalytic activity">
    <reaction evidence="17">
        <text>DNA(n) + a 2'-deoxyribonucleoside 5'-triphosphate = DNA(n+1) + diphosphate</text>
        <dbReference type="Rhea" id="RHEA:22508"/>
        <dbReference type="Rhea" id="RHEA-COMP:17339"/>
        <dbReference type="Rhea" id="RHEA-COMP:17340"/>
        <dbReference type="ChEBI" id="CHEBI:33019"/>
        <dbReference type="ChEBI" id="CHEBI:61560"/>
        <dbReference type="ChEBI" id="CHEBI:173112"/>
        <dbReference type="EC" id="2.7.7.7"/>
    </reaction>
</comment>
<dbReference type="Gene3D" id="3.40.1170.60">
    <property type="match status" value="1"/>
</dbReference>
<dbReference type="GO" id="GO:0042276">
    <property type="term" value="P:error-prone translesion synthesis"/>
    <property type="evidence" value="ECO:0007669"/>
    <property type="project" value="TreeGrafter"/>
</dbReference>
<keyword evidence="22" id="KW-1185">Reference proteome</keyword>
<comment type="cofactor">
    <cofactor evidence="2">
        <name>Mg(2+)</name>
        <dbReference type="ChEBI" id="CHEBI:18420"/>
    </cofactor>
</comment>
<evidence type="ECO:0000256" key="17">
    <source>
        <dbReference type="ARBA" id="ARBA00049244"/>
    </source>
</evidence>
<sequence length="856" mass="95534">MSDRIIVLVDMDCFYCQVEARYDPSLKGKPMAVVQYNQWQGGGIIAVNYEARAFGVTRHIRGNEAKKKCPQIKLVHVPSIRGKADLTRYREAGREVVDVLCRFCDTVQRASVDEAYLDITQTVNARYKELKGTHVKSDELKSTFIVGFSPEDSNDEEDRKKGVMTWLNRVYQDELQDETAEKLTIAALLVEEMRAAVYETTGFRCSAGIAHNKILAKLACGIHKPQRQTILPQTGVPILYHTLPLKKIRGLGGKFGDMVMQRLNITYMGELQQFSEAQLQKIFDEKSGTWLFNIAQGFDDEAVTSKLTSKSIGCCKKFPGKLALNTKETVEHWLSELAEEVGERLEKELSEGNRRASQFVVSYMQTIDGRDVSASRCGPLVSLEPKQMVLDAMELLKRSNTAPSESAMWYPPLKFLGLSAGKFIEKDSKSKTIENFFKLAPKEKEISLVEGGQTINENLLVKSNENPLTPENAPKEENMKSSGKKSFFLRFFKQEGLIRTPSSSKVEKVADDNINEISHEGKGDKQEPTGTSQQATTSEGFAGITNRALRLLQVDESSNDSDKPIEHWVSPGEIFPNLDEVDDDVAALLPSPLQRQLRTRIQKHQEAKNVGKNKGCGKGKSRKCLEFNVFGTSAVTDNNDTGFNHTKTIINDVLAASEEKESCDLSEQAEKRNGDESYPNVSQEDIFANDSSDLKEKSDVEVTELPHISSNIGRKETHSKPNKSNENSNGRTCNSGELNCIPIRQDAHSIFENSASDSEEILEVGEILKELCPHCNQLISLQEYPEHLDFHVATDLDKEINKVPLPQNTSCVNKSPGNSPRKDVGKRKRGRPGTKQNAPATDKKMKSITAFFAPVR</sequence>
<keyword evidence="7" id="KW-0548">Nucleotidyltransferase</keyword>
<keyword evidence="10" id="KW-0863">Zinc-finger</keyword>
<comment type="subcellular location">
    <subcellularLocation>
        <location evidence="3">Nucleus</location>
    </subcellularLocation>
</comment>
<keyword evidence="13" id="KW-0832">Ubl conjugation</keyword>
<evidence type="ECO:0000256" key="9">
    <source>
        <dbReference type="ARBA" id="ARBA00022763"/>
    </source>
</evidence>
<feature type="compositionally biased region" description="Basic and acidic residues" evidence="18">
    <location>
        <begin position="518"/>
        <end position="527"/>
    </location>
</feature>
<comment type="cofactor">
    <cofactor evidence="1">
        <name>Mn(2+)</name>
        <dbReference type="ChEBI" id="CHEBI:29035"/>
    </cofactor>
</comment>
<dbReference type="InterPro" id="IPR001126">
    <property type="entry name" value="UmuC"/>
</dbReference>
<evidence type="ECO:0000259" key="20">
    <source>
        <dbReference type="PROSITE" id="PS51907"/>
    </source>
</evidence>
<dbReference type="PANTHER" id="PTHR45873:SF1">
    <property type="entry name" value="DNA POLYMERASE ETA"/>
    <property type="match status" value="1"/>
</dbReference>
<dbReference type="SUPFAM" id="SSF56672">
    <property type="entry name" value="DNA/RNA polymerases"/>
    <property type="match status" value="1"/>
</dbReference>
<evidence type="ECO:0000256" key="7">
    <source>
        <dbReference type="ARBA" id="ARBA00022695"/>
    </source>
</evidence>
<evidence type="ECO:0000256" key="3">
    <source>
        <dbReference type="ARBA" id="ARBA00004123"/>
    </source>
</evidence>
<dbReference type="GO" id="GO:0008270">
    <property type="term" value="F:zinc ion binding"/>
    <property type="evidence" value="ECO:0007669"/>
    <property type="project" value="UniProtKB-KW"/>
</dbReference>
<evidence type="ECO:0000256" key="10">
    <source>
        <dbReference type="ARBA" id="ARBA00022771"/>
    </source>
</evidence>
<evidence type="ECO:0000259" key="19">
    <source>
        <dbReference type="PROSITE" id="PS50173"/>
    </source>
</evidence>
<dbReference type="Pfam" id="PF11799">
    <property type="entry name" value="IMS_C"/>
    <property type="match status" value="1"/>
</dbReference>
<dbReference type="PANTHER" id="PTHR45873">
    <property type="entry name" value="DNA POLYMERASE ETA"/>
    <property type="match status" value="1"/>
</dbReference>
<feature type="region of interest" description="Disordered" evidence="18">
    <location>
        <begin position="518"/>
        <end position="537"/>
    </location>
</feature>
<dbReference type="AlphaFoldDB" id="A0AAN9W2K1"/>
<dbReference type="GO" id="GO:0035861">
    <property type="term" value="C:site of double-strand break"/>
    <property type="evidence" value="ECO:0007669"/>
    <property type="project" value="TreeGrafter"/>
</dbReference>
<evidence type="ECO:0000256" key="12">
    <source>
        <dbReference type="ARBA" id="ARBA00022842"/>
    </source>
</evidence>
<dbReference type="InterPro" id="IPR043502">
    <property type="entry name" value="DNA/RNA_pol_sf"/>
</dbReference>
<feature type="region of interest" description="Disordered" evidence="18">
    <location>
        <begin position="805"/>
        <end position="848"/>
    </location>
</feature>
<dbReference type="InterPro" id="IPR043128">
    <property type="entry name" value="Rev_trsase/Diguanyl_cyclase"/>
</dbReference>
<keyword evidence="8" id="KW-0479">Metal-binding</keyword>
<feature type="compositionally biased region" description="Polar residues" evidence="18">
    <location>
        <begin position="806"/>
        <end position="818"/>
    </location>
</feature>
<feature type="compositionally biased region" description="Basic and acidic residues" evidence="18">
    <location>
        <begin position="661"/>
        <end position="675"/>
    </location>
</feature>
<dbReference type="GO" id="GO:0005657">
    <property type="term" value="C:replication fork"/>
    <property type="evidence" value="ECO:0007669"/>
    <property type="project" value="TreeGrafter"/>
</dbReference>
<dbReference type="PROSITE" id="PS51907">
    <property type="entry name" value="ZF_UBZ3"/>
    <property type="match status" value="1"/>
</dbReference>
<evidence type="ECO:0000256" key="8">
    <source>
        <dbReference type="ARBA" id="ARBA00022723"/>
    </source>
</evidence>
<evidence type="ECO:0000313" key="22">
    <source>
        <dbReference type="Proteomes" id="UP001378592"/>
    </source>
</evidence>
<evidence type="ECO:0000313" key="21">
    <source>
        <dbReference type="EMBL" id="KAK7872512.1"/>
    </source>
</evidence>
<dbReference type="PIRSF" id="PIRSF036603">
    <property type="entry name" value="DPol_eta"/>
    <property type="match status" value="1"/>
</dbReference>
<evidence type="ECO:0000256" key="18">
    <source>
        <dbReference type="SAM" id="MobiDB-lite"/>
    </source>
</evidence>
<dbReference type="FunFam" id="3.40.1170.60:FF:000003">
    <property type="entry name" value="DNA polymerase eta"/>
    <property type="match status" value="1"/>
</dbReference>
<evidence type="ECO:0000256" key="1">
    <source>
        <dbReference type="ARBA" id="ARBA00001936"/>
    </source>
</evidence>
<protein>
    <recommendedName>
        <fullName evidence="16">DNA polymerase eta</fullName>
        <ecNumber evidence="5">2.7.7.7</ecNumber>
    </recommendedName>
</protein>